<dbReference type="InterPro" id="IPR036890">
    <property type="entry name" value="HATPase_C_sf"/>
</dbReference>
<gene>
    <name evidence="9" type="ORF">BG04_495</name>
</gene>
<evidence type="ECO:0000256" key="7">
    <source>
        <dbReference type="ARBA" id="ARBA00022840"/>
    </source>
</evidence>
<dbReference type="Proteomes" id="UP000031829">
    <property type="component" value="Chromosome"/>
</dbReference>
<dbReference type="InterPro" id="IPR000700">
    <property type="entry name" value="PAS-assoc_C"/>
</dbReference>
<keyword evidence="4" id="KW-0808">Transferase</keyword>
<dbReference type="Gene3D" id="1.10.287.130">
    <property type="match status" value="1"/>
</dbReference>
<dbReference type="PROSITE" id="PS50113">
    <property type="entry name" value="PAC"/>
    <property type="match status" value="1"/>
</dbReference>
<dbReference type="InterPro" id="IPR003594">
    <property type="entry name" value="HATPase_dom"/>
</dbReference>
<dbReference type="InterPro" id="IPR013767">
    <property type="entry name" value="PAS_fold"/>
</dbReference>
<keyword evidence="7" id="KW-0067">ATP-binding</keyword>
<dbReference type="GO" id="GO:0006355">
    <property type="term" value="P:regulation of DNA-templated transcription"/>
    <property type="evidence" value="ECO:0007669"/>
    <property type="project" value="InterPro"/>
</dbReference>
<evidence type="ECO:0000256" key="2">
    <source>
        <dbReference type="ARBA" id="ARBA00012438"/>
    </source>
</evidence>
<name>A0A0B6AHZ1_PRIM2</name>
<dbReference type="SUPFAM" id="SSF55785">
    <property type="entry name" value="PYP-like sensor domain (PAS domain)"/>
    <property type="match status" value="1"/>
</dbReference>
<dbReference type="SMART" id="SM00388">
    <property type="entry name" value="HisKA"/>
    <property type="match status" value="1"/>
</dbReference>
<dbReference type="RefSeq" id="WP_034650003.1">
    <property type="nucleotide sequence ID" value="NZ_BCVB01000006.1"/>
</dbReference>
<dbReference type="CDD" id="cd00130">
    <property type="entry name" value="PAS"/>
    <property type="match status" value="1"/>
</dbReference>
<keyword evidence="8" id="KW-0902">Two-component regulatory system</keyword>
<dbReference type="PRINTS" id="PR00344">
    <property type="entry name" value="BCTRLSENSOR"/>
</dbReference>
<dbReference type="Gene3D" id="3.30.450.20">
    <property type="entry name" value="PAS domain"/>
    <property type="match status" value="1"/>
</dbReference>
<dbReference type="GO" id="GO:0005524">
    <property type="term" value="F:ATP binding"/>
    <property type="evidence" value="ECO:0007669"/>
    <property type="project" value="UniProtKB-KW"/>
</dbReference>
<dbReference type="InterPro" id="IPR003661">
    <property type="entry name" value="HisK_dim/P_dom"/>
</dbReference>
<keyword evidence="5" id="KW-0547">Nucleotide-binding</keyword>
<evidence type="ECO:0000256" key="3">
    <source>
        <dbReference type="ARBA" id="ARBA00022553"/>
    </source>
</evidence>
<dbReference type="CDD" id="cd00082">
    <property type="entry name" value="HisKA"/>
    <property type="match status" value="1"/>
</dbReference>
<protein>
    <recommendedName>
        <fullName evidence="2">histidine kinase</fullName>
        <ecNumber evidence="2">2.7.13.3</ecNumber>
    </recommendedName>
</protein>
<dbReference type="PANTHER" id="PTHR43065:SF46">
    <property type="entry name" value="C4-DICARBOXYLATE TRANSPORT SENSOR PROTEIN DCTB"/>
    <property type="match status" value="1"/>
</dbReference>
<dbReference type="PROSITE" id="PS50109">
    <property type="entry name" value="HIS_KIN"/>
    <property type="match status" value="1"/>
</dbReference>
<dbReference type="SUPFAM" id="SSF47384">
    <property type="entry name" value="Homodimeric domain of signal transducing histidine kinase"/>
    <property type="match status" value="1"/>
</dbReference>
<dbReference type="EMBL" id="CP009920">
    <property type="protein sequence ID" value="AJI23151.1"/>
    <property type="molecule type" value="Genomic_DNA"/>
</dbReference>
<organism evidence="9 10">
    <name type="scientific">Priestia megaterium (strain ATCC 14581 / DSM 32 / CCUG 1817 / JCM 2506 / NBRC 15308 / NCIMB 9376 / NCTC 10342 / NRRL B-14308 / VKM B-512 / Ford 19)</name>
    <name type="common">Bacillus megaterium</name>
    <dbReference type="NCBI Taxonomy" id="1348623"/>
    <lineage>
        <taxon>Bacteria</taxon>
        <taxon>Bacillati</taxon>
        <taxon>Bacillota</taxon>
        <taxon>Bacilli</taxon>
        <taxon>Bacillales</taxon>
        <taxon>Bacillaceae</taxon>
        <taxon>Priestia</taxon>
    </lineage>
</organism>
<dbReference type="KEGG" id="bmeg:BG04_495"/>
<sequence>MDIRIQSTDIDFQQLIEYSLNSILIIEKEGHILYCNKVCLNLLNVATHEEVLYKSWYRFLHPDFHDVFKERLKRVLEEQEAAELIEQRIIRNDGEFIEIEVMSAPYYLGDEVFAQVIIQDITHRKLAEKLLNEGEKLSAIGQIAASIAHEVKNPLTTVKGFLQLLKESRPHSYLDIMETELEKAFNTLQNLLQVSKPDLDDEPFVPIDICKELASLLFLFQGRLYNVEIEMDAIDSKRLIIGKRNLLLKALFNLIKNALEAVEDKGKIKIEHYFDEGYIHIKVSDTGVGIPEEQLKQLGNPFFSTKNEGTGLGLTQVFATIREHRGTISVQSIVGKGTTFHIKLPLN</sequence>
<comment type="catalytic activity">
    <reaction evidence="1">
        <text>ATP + protein L-histidine = ADP + protein N-phospho-L-histidine.</text>
        <dbReference type="EC" id="2.7.13.3"/>
    </reaction>
</comment>
<dbReference type="InterPro" id="IPR036097">
    <property type="entry name" value="HisK_dim/P_sf"/>
</dbReference>
<reference evidence="9 10" key="1">
    <citation type="journal article" date="2015" name="Genome Announc.">
        <title>Complete genome sequences for 35 biothreat assay-relevant bacillus species.</title>
        <authorList>
            <person name="Johnson S.L."/>
            <person name="Daligault H.E."/>
            <person name="Davenport K.W."/>
            <person name="Jaissle J."/>
            <person name="Frey K.G."/>
            <person name="Ladner J.T."/>
            <person name="Broomall S.M."/>
            <person name="Bishop-Lilly K.A."/>
            <person name="Bruce D.C."/>
            <person name="Gibbons H.S."/>
            <person name="Coyne S.R."/>
            <person name="Lo C.C."/>
            <person name="Meincke L."/>
            <person name="Munk A.C."/>
            <person name="Koroleva G.I."/>
            <person name="Rosenzweig C.N."/>
            <person name="Palacios G.F."/>
            <person name="Redden C.L."/>
            <person name="Minogue T.D."/>
            <person name="Chain P.S."/>
        </authorList>
    </citation>
    <scope>NUCLEOTIDE SEQUENCE [LARGE SCALE GENOMIC DNA]</scope>
    <source>
        <strain evidence="10">ATCC 14581 / DSM 32 / JCM 2506 / NBRC 15308 / NCIMB 9376 / NCTC 10342 / NRRL B-14308 / VKM B-512</strain>
    </source>
</reference>
<dbReference type="InterPro" id="IPR005467">
    <property type="entry name" value="His_kinase_dom"/>
</dbReference>
<dbReference type="InterPro" id="IPR000014">
    <property type="entry name" value="PAS"/>
</dbReference>
<dbReference type="Gene3D" id="3.30.565.10">
    <property type="entry name" value="Histidine kinase-like ATPase, C-terminal domain"/>
    <property type="match status" value="1"/>
</dbReference>
<dbReference type="AlphaFoldDB" id="A0A0B6AHZ1"/>
<dbReference type="HOGENOM" id="CLU_000445_114_39_9"/>
<dbReference type="SUPFAM" id="SSF55874">
    <property type="entry name" value="ATPase domain of HSP90 chaperone/DNA topoisomerase II/histidine kinase"/>
    <property type="match status" value="1"/>
</dbReference>
<evidence type="ECO:0000256" key="1">
    <source>
        <dbReference type="ARBA" id="ARBA00000085"/>
    </source>
</evidence>
<evidence type="ECO:0000256" key="5">
    <source>
        <dbReference type="ARBA" id="ARBA00022741"/>
    </source>
</evidence>
<dbReference type="NCBIfam" id="TIGR00229">
    <property type="entry name" value="sensory_box"/>
    <property type="match status" value="1"/>
</dbReference>
<dbReference type="SMART" id="SM00091">
    <property type="entry name" value="PAS"/>
    <property type="match status" value="1"/>
</dbReference>
<evidence type="ECO:0000313" key="10">
    <source>
        <dbReference type="Proteomes" id="UP000031829"/>
    </source>
</evidence>
<dbReference type="PANTHER" id="PTHR43065">
    <property type="entry name" value="SENSOR HISTIDINE KINASE"/>
    <property type="match status" value="1"/>
</dbReference>
<dbReference type="Pfam" id="PF00989">
    <property type="entry name" value="PAS"/>
    <property type="match status" value="1"/>
</dbReference>
<dbReference type="InterPro" id="IPR004358">
    <property type="entry name" value="Sig_transdc_His_kin-like_C"/>
</dbReference>
<keyword evidence="3" id="KW-0597">Phosphoprotein</keyword>
<dbReference type="PROSITE" id="PS50112">
    <property type="entry name" value="PAS"/>
    <property type="match status" value="1"/>
</dbReference>
<keyword evidence="6" id="KW-0418">Kinase</keyword>
<dbReference type="SMART" id="SM00387">
    <property type="entry name" value="HATPase_c"/>
    <property type="match status" value="1"/>
</dbReference>
<evidence type="ECO:0000256" key="4">
    <source>
        <dbReference type="ARBA" id="ARBA00022679"/>
    </source>
</evidence>
<dbReference type="InterPro" id="IPR035965">
    <property type="entry name" value="PAS-like_dom_sf"/>
</dbReference>
<dbReference type="Pfam" id="PF00512">
    <property type="entry name" value="HisKA"/>
    <property type="match status" value="1"/>
</dbReference>
<evidence type="ECO:0000256" key="8">
    <source>
        <dbReference type="ARBA" id="ARBA00023012"/>
    </source>
</evidence>
<proteinExistence type="predicted"/>
<dbReference type="GeneID" id="93644001"/>
<dbReference type="Pfam" id="PF02518">
    <property type="entry name" value="HATPase_c"/>
    <property type="match status" value="1"/>
</dbReference>
<dbReference type="EC" id="2.7.13.3" evidence="2"/>
<evidence type="ECO:0000256" key="6">
    <source>
        <dbReference type="ARBA" id="ARBA00022777"/>
    </source>
</evidence>
<accession>A0A0B6AHZ1</accession>
<dbReference type="GO" id="GO:0000155">
    <property type="term" value="F:phosphorelay sensor kinase activity"/>
    <property type="evidence" value="ECO:0007669"/>
    <property type="project" value="InterPro"/>
</dbReference>
<evidence type="ECO:0000313" key="9">
    <source>
        <dbReference type="EMBL" id="AJI23151.1"/>
    </source>
</evidence>